<evidence type="ECO:0000313" key="10">
    <source>
        <dbReference type="EMBL" id="KPK63089.1"/>
    </source>
</evidence>
<feature type="transmembrane region" description="Helical" evidence="9">
    <location>
        <begin position="132"/>
        <end position="156"/>
    </location>
</feature>
<dbReference type="STRING" id="1703779.AMJ83_08450"/>
<feature type="transmembrane region" description="Helical" evidence="9">
    <location>
        <begin position="31"/>
        <end position="56"/>
    </location>
</feature>
<evidence type="ECO:0000313" key="11">
    <source>
        <dbReference type="Proteomes" id="UP000051373"/>
    </source>
</evidence>
<dbReference type="InterPro" id="IPR004700">
    <property type="entry name" value="PTS_IIC_man"/>
</dbReference>
<dbReference type="GO" id="GO:0005886">
    <property type="term" value="C:plasma membrane"/>
    <property type="evidence" value="ECO:0007669"/>
    <property type="project" value="UniProtKB-SubCell"/>
</dbReference>
<feature type="transmembrane region" description="Helical" evidence="9">
    <location>
        <begin position="198"/>
        <end position="213"/>
    </location>
</feature>
<keyword evidence="8 9" id="KW-0472">Membrane</keyword>
<evidence type="ECO:0000256" key="5">
    <source>
        <dbReference type="ARBA" id="ARBA00022683"/>
    </source>
</evidence>
<keyword evidence="6 9" id="KW-0812">Transmembrane</keyword>
<sequence>MNAIILSLLGAAIILDKYALGEFGISQPIITGTIIGAIFGDVWFGIFLGAMVQLVFLGGLPIGRDIPPDGQSAGIITVGSYFLLRNFNSFGHSLFLAVVLGLVGSIIGGILEIYVRKFNEKLYHRFVHHEECLYICHTMGLLTAFIRGLCLFLPLFVFSQLIGVPDVFPQITKETLMIIGISIGLANSFYLFVKIKTVVYLLIGGICGLALVVF</sequence>
<gene>
    <name evidence="10" type="ORF">AMJ83_08450</name>
</gene>
<evidence type="ECO:0000256" key="3">
    <source>
        <dbReference type="ARBA" id="ARBA00022475"/>
    </source>
</evidence>
<evidence type="ECO:0000256" key="7">
    <source>
        <dbReference type="ARBA" id="ARBA00022989"/>
    </source>
</evidence>
<organism evidence="10 11">
    <name type="scientific">candidate division WOR_3 bacterium SM23_42</name>
    <dbReference type="NCBI Taxonomy" id="1703779"/>
    <lineage>
        <taxon>Bacteria</taxon>
        <taxon>Bacteria division WOR-3</taxon>
    </lineage>
</organism>
<keyword evidence="2" id="KW-0813">Transport</keyword>
<feature type="transmembrane region" description="Helical" evidence="9">
    <location>
        <begin position="90"/>
        <end position="111"/>
    </location>
</feature>
<proteinExistence type="predicted"/>
<keyword evidence="5" id="KW-0598">Phosphotransferase system</keyword>
<keyword evidence="4" id="KW-0762">Sugar transport</keyword>
<evidence type="ECO:0000256" key="4">
    <source>
        <dbReference type="ARBA" id="ARBA00022597"/>
    </source>
</evidence>
<feature type="transmembrane region" description="Helical" evidence="9">
    <location>
        <begin position="176"/>
        <end position="193"/>
    </location>
</feature>
<evidence type="ECO:0000256" key="6">
    <source>
        <dbReference type="ARBA" id="ARBA00022692"/>
    </source>
</evidence>
<evidence type="ECO:0000256" key="8">
    <source>
        <dbReference type="ARBA" id="ARBA00023136"/>
    </source>
</evidence>
<dbReference type="AlphaFoldDB" id="A0A0S8FS25"/>
<dbReference type="Proteomes" id="UP000051373">
    <property type="component" value="Unassembled WGS sequence"/>
</dbReference>
<protein>
    <submittedName>
        <fullName evidence="10">Uncharacterized protein</fullName>
    </submittedName>
</protein>
<dbReference type="GO" id="GO:0009401">
    <property type="term" value="P:phosphoenolpyruvate-dependent sugar phosphotransferase system"/>
    <property type="evidence" value="ECO:0007669"/>
    <property type="project" value="UniProtKB-KW"/>
</dbReference>
<evidence type="ECO:0000256" key="2">
    <source>
        <dbReference type="ARBA" id="ARBA00022448"/>
    </source>
</evidence>
<evidence type="ECO:0000256" key="1">
    <source>
        <dbReference type="ARBA" id="ARBA00004651"/>
    </source>
</evidence>
<name>A0A0S8FS25_UNCW3</name>
<keyword evidence="3" id="KW-1003">Cell membrane</keyword>
<dbReference type="EMBL" id="LJUJ01000019">
    <property type="protein sequence ID" value="KPK63089.1"/>
    <property type="molecule type" value="Genomic_DNA"/>
</dbReference>
<reference evidence="10 11" key="1">
    <citation type="journal article" date="2015" name="Microbiome">
        <title>Genomic resolution of linkages in carbon, nitrogen, and sulfur cycling among widespread estuary sediment bacteria.</title>
        <authorList>
            <person name="Baker B.J."/>
            <person name="Lazar C.S."/>
            <person name="Teske A.P."/>
            <person name="Dick G.J."/>
        </authorList>
    </citation>
    <scope>NUCLEOTIDE SEQUENCE [LARGE SCALE GENOMIC DNA]</scope>
    <source>
        <strain evidence="10">SM23_42</strain>
    </source>
</reference>
<comment type="subcellular location">
    <subcellularLocation>
        <location evidence="1">Cell membrane</location>
        <topology evidence="1">Multi-pass membrane protein</topology>
    </subcellularLocation>
</comment>
<evidence type="ECO:0000256" key="9">
    <source>
        <dbReference type="SAM" id="Phobius"/>
    </source>
</evidence>
<comment type="caution">
    <text evidence="10">The sequence shown here is derived from an EMBL/GenBank/DDBJ whole genome shotgun (WGS) entry which is preliminary data.</text>
</comment>
<dbReference type="Pfam" id="PF03609">
    <property type="entry name" value="EII-Sor"/>
    <property type="match status" value="1"/>
</dbReference>
<keyword evidence="7 9" id="KW-1133">Transmembrane helix</keyword>
<accession>A0A0S8FS25</accession>